<comment type="caution">
    <text evidence="1">The sequence shown here is derived from an EMBL/GenBank/DDBJ whole genome shotgun (WGS) entry which is preliminary data.</text>
</comment>
<dbReference type="AlphaFoldDB" id="A0A1E3X1U2"/>
<reference evidence="1 2" key="1">
    <citation type="submission" date="2016-07" db="EMBL/GenBank/DDBJ databases">
        <title>Draft genome of Scalindua rubra, obtained from a brine-seawater interface in the Red Sea, sheds light on salt adaptation in anammox bacteria.</title>
        <authorList>
            <person name="Speth D.R."/>
            <person name="Lagkouvardos I."/>
            <person name="Wang Y."/>
            <person name="Qian P.-Y."/>
            <person name="Dutilh B.E."/>
            <person name="Jetten M.S."/>
        </authorList>
    </citation>
    <scope>NUCLEOTIDE SEQUENCE [LARGE SCALE GENOMIC DNA]</scope>
    <source>
        <strain evidence="1">BSI-1</strain>
    </source>
</reference>
<proteinExistence type="predicted"/>
<organism evidence="1 2">
    <name type="scientific">Candidatus Scalindua rubra</name>
    <dbReference type="NCBI Taxonomy" id="1872076"/>
    <lineage>
        <taxon>Bacteria</taxon>
        <taxon>Pseudomonadati</taxon>
        <taxon>Planctomycetota</taxon>
        <taxon>Candidatus Brocadiia</taxon>
        <taxon>Candidatus Brocadiales</taxon>
        <taxon>Candidatus Scalinduaceae</taxon>
        <taxon>Candidatus Scalindua</taxon>
    </lineage>
</organism>
<dbReference type="Proteomes" id="UP000094056">
    <property type="component" value="Unassembled WGS sequence"/>
</dbReference>
<sequence length="285" mass="33080">MNQSSLGKKEFVESCEQLYETVMDLKSQVPEDTDDPQYLFNYYVANVFEGIDPESANVTDGSNDNGIDFYVAREERVTIYQCKLPYLEKLKDKEKPITFDSSPIKEIKEGLSFLTDDSSIANANQKVKLARTEYRNRKRSFESSNDSKKFNIELVIAIFGLLTDSARKKYNEFKQEIEQNEHVSIKIRQFDDFLNVLNVDFLTRQIPKNISLNYVSNTMVFLNQWGILSCPGLSILQTNLKKHQLALFDLNVRFHYRRSSVNKEIEKNINNNLKGQKNFHLLNNG</sequence>
<dbReference type="EMBL" id="MAYW01000421">
    <property type="protein sequence ID" value="ODS29663.1"/>
    <property type="molecule type" value="Genomic_DNA"/>
</dbReference>
<evidence type="ECO:0000313" key="1">
    <source>
        <dbReference type="EMBL" id="ODS29663.1"/>
    </source>
</evidence>
<protein>
    <recommendedName>
        <fullName evidence="3">AIPR protein</fullName>
    </recommendedName>
</protein>
<feature type="non-terminal residue" evidence="1">
    <location>
        <position position="285"/>
    </location>
</feature>
<evidence type="ECO:0008006" key="3">
    <source>
        <dbReference type="Google" id="ProtNLM"/>
    </source>
</evidence>
<evidence type="ECO:0000313" key="2">
    <source>
        <dbReference type="Proteomes" id="UP000094056"/>
    </source>
</evidence>
<gene>
    <name evidence="1" type="ORF">SCARUB_05238</name>
</gene>
<accession>A0A1E3X1U2</accession>
<name>A0A1E3X1U2_9BACT</name>